<keyword evidence="2" id="KW-0808">Transferase</keyword>
<dbReference type="InterPro" id="IPR050834">
    <property type="entry name" value="Glycosyltransf_2"/>
</dbReference>
<evidence type="ECO:0000259" key="1">
    <source>
        <dbReference type="Pfam" id="PF10111"/>
    </source>
</evidence>
<dbReference type="EC" id="2.4.-.-" evidence="2"/>
<keyword evidence="3" id="KW-1185">Reference proteome</keyword>
<sequence>MSVISVIIPVYNGERTIDKTIKSVLCQTFSDWELIIIDDGSQDLTLEIISRIKDHRLKVFSYPHTGSNASRNRGVSQACGEYISFLDADDLWTPDKLQSQLTVLLENPQAAVAYSWTNCIDESDNFLRQGSRANATGDVYARLLLTDFLDHGSNPLIRREAFDKVGGFDESLTHAEDWDMWLRLAAQYQFVVVSSPQILYRVSPNSSSSDIWKMETGCLQVIERAFSQAPKSLQALRKHSTANMYKYLIFKALDGDSGRERGVAATKFIWHVIKNDPSILLRGVLLKVLFKVGVLILLSPIHAQAFIAKFKKLLDTSTILGYLRINP</sequence>
<name>A0AAE3GTZ5_9CYAN</name>
<dbReference type="RefSeq" id="WP_254012784.1">
    <property type="nucleotide sequence ID" value="NZ_JAMZMM010000161.1"/>
</dbReference>
<dbReference type="PANTHER" id="PTHR43685:SF2">
    <property type="entry name" value="GLYCOSYLTRANSFERASE 2-LIKE DOMAIN-CONTAINING PROTEIN"/>
    <property type="match status" value="1"/>
</dbReference>
<feature type="domain" description="Glycosyltransferase 2-like prokaryotic type" evidence="1">
    <location>
        <begin position="5"/>
        <end position="251"/>
    </location>
</feature>
<dbReference type="PANTHER" id="PTHR43685">
    <property type="entry name" value="GLYCOSYLTRANSFERASE"/>
    <property type="match status" value="1"/>
</dbReference>
<comment type="caution">
    <text evidence="2">The sequence shown here is derived from an EMBL/GenBank/DDBJ whole genome shotgun (WGS) entry which is preliminary data.</text>
</comment>
<reference evidence="2" key="1">
    <citation type="submission" date="2022-06" db="EMBL/GenBank/DDBJ databases">
        <title>New cyanobacteria of genus Symplocastrum in benthos of Lake Baikal.</title>
        <authorList>
            <person name="Sorokovikova E."/>
            <person name="Tikhonova I."/>
            <person name="Krasnopeev A."/>
            <person name="Evseev P."/>
            <person name="Gladkikh A."/>
            <person name="Belykh O."/>
        </authorList>
    </citation>
    <scope>NUCLEOTIDE SEQUENCE</scope>
    <source>
        <strain evidence="2">BBK-W-15</strain>
    </source>
</reference>
<dbReference type="Proteomes" id="UP001204953">
    <property type="component" value="Unassembled WGS sequence"/>
</dbReference>
<organism evidence="2 3">
    <name type="scientific">Limnofasciculus baicalensis BBK-W-15</name>
    <dbReference type="NCBI Taxonomy" id="2699891"/>
    <lineage>
        <taxon>Bacteria</taxon>
        <taxon>Bacillati</taxon>
        <taxon>Cyanobacteriota</taxon>
        <taxon>Cyanophyceae</taxon>
        <taxon>Coleofasciculales</taxon>
        <taxon>Coleofasciculaceae</taxon>
        <taxon>Limnofasciculus</taxon>
        <taxon>Limnofasciculus baicalensis</taxon>
    </lineage>
</organism>
<dbReference type="InterPro" id="IPR019290">
    <property type="entry name" value="GlycosylTrfase-like_prok"/>
</dbReference>
<dbReference type="GO" id="GO:0016757">
    <property type="term" value="F:glycosyltransferase activity"/>
    <property type="evidence" value="ECO:0007669"/>
    <property type="project" value="UniProtKB-KW"/>
</dbReference>
<dbReference type="InterPro" id="IPR029044">
    <property type="entry name" value="Nucleotide-diphossugar_trans"/>
</dbReference>
<dbReference type="Gene3D" id="3.90.550.10">
    <property type="entry name" value="Spore Coat Polysaccharide Biosynthesis Protein SpsA, Chain A"/>
    <property type="match status" value="1"/>
</dbReference>
<dbReference type="AlphaFoldDB" id="A0AAE3GTZ5"/>
<gene>
    <name evidence="2" type="ORF">NJ959_16410</name>
</gene>
<proteinExistence type="predicted"/>
<dbReference type="EMBL" id="JAMZMM010000161">
    <property type="protein sequence ID" value="MCP2730017.1"/>
    <property type="molecule type" value="Genomic_DNA"/>
</dbReference>
<protein>
    <submittedName>
        <fullName evidence="2">Glycosyltransferase</fullName>
        <ecNumber evidence="2">2.4.-.-</ecNumber>
    </submittedName>
</protein>
<evidence type="ECO:0000313" key="2">
    <source>
        <dbReference type="EMBL" id="MCP2730017.1"/>
    </source>
</evidence>
<evidence type="ECO:0000313" key="3">
    <source>
        <dbReference type="Proteomes" id="UP001204953"/>
    </source>
</evidence>
<dbReference type="Pfam" id="PF10111">
    <property type="entry name" value="Glyco_tranf_2_2"/>
    <property type="match status" value="1"/>
</dbReference>
<dbReference type="SUPFAM" id="SSF53448">
    <property type="entry name" value="Nucleotide-diphospho-sugar transferases"/>
    <property type="match status" value="1"/>
</dbReference>
<keyword evidence="2" id="KW-0328">Glycosyltransferase</keyword>
<accession>A0AAE3GTZ5</accession>